<evidence type="ECO:0000259" key="3">
    <source>
        <dbReference type="Pfam" id="PF00501"/>
    </source>
</evidence>
<gene>
    <name evidence="4" type="ORF">DI565_02965</name>
</gene>
<dbReference type="GO" id="GO:0031956">
    <property type="term" value="F:medium-chain fatty acid-CoA ligase activity"/>
    <property type="evidence" value="ECO:0007669"/>
    <property type="project" value="TreeGrafter"/>
</dbReference>
<name>A0A2W5KQH9_ANCNO</name>
<dbReference type="GO" id="GO:0006631">
    <property type="term" value="P:fatty acid metabolic process"/>
    <property type="evidence" value="ECO:0007669"/>
    <property type="project" value="TreeGrafter"/>
</dbReference>
<evidence type="ECO:0000256" key="1">
    <source>
        <dbReference type="ARBA" id="ARBA00006432"/>
    </source>
</evidence>
<evidence type="ECO:0000313" key="4">
    <source>
        <dbReference type="EMBL" id="PZQ17718.1"/>
    </source>
</evidence>
<dbReference type="InterPro" id="IPR020845">
    <property type="entry name" value="AMP-binding_CS"/>
</dbReference>
<evidence type="ECO:0000256" key="2">
    <source>
        <dbReference type="ARBA" id="ARBA00022598"/>
    </source>
</evidence>
<dbReference type="Gene3D" id="3.40.50.12780">
    <property type="entry name" value="N-terminal domain of ligase-like"/>
    <property type="match status" value="1"/>
</dbReference>
<dbReference type="EMBL" id="QFPN01000002">
    <property type="protein sequence ID" value="PZQ17718.1"/>
    <property type="molecule type" value="Genomic_DNA"/>
</dbReference>
<reference evidence="4 5" key="1">
    <citation type="submission" date="2017-08" db="EMBL/GenBank/DDBJ databases">
        <title>Infants hospitalized years apart are colonized by the same room-sourced microbial strains.</title>
        <authorList>
            <person name="Brooks B."/>
            <person name="Olm M.R."/>
            <person name="Firek B.A."/>
            <person name="Baker R."/>
            <person name="Thomas B.C."/>
            <person name="Morowitz M.J."/>
            <person name="Banfield J.F."/>
        </authorList>
    </citation>
    <scope>NUCLEOTIDE SEQUENCE [LARGE SCALE GENOMIC DNA]</scope>
    <source>
        <strain evidence="4">S2_005_003_R2_43</strain>
    </source>
</reference>
<comment type="similarity">
    <text evidence="1">Belongs to the ATP-dependent AMP-binding enzyme family.</text>
</comment>
<feature type="domain" description="AMP-dependent synthetase/ligase" evidence="3">
    <location>
        <begin position="14"/>
        <end position="342"/>
    </location>
</feature>
<dbReference type="PANTHER" id="PTHR43201:SF5">
    <property type="entry name" value="MEDIUM-CHAIN ACYL-COA LIGASE ACSF2, MITOCHONDRIAL"/>
    <property type="match status" value="1"/>
</dbReference>
<dbReference type="Proteomes" id="UP000249577">
    <property type="component" value="Unassembled WGS sequence"/>
</dbReference>
<dbReference type="PANTHER" id="PTHR43201">
    <property type="entry name" value="ACYL-COA SYNTHETASE"/>
    <property type="match status" value="1"/>
</dbReference>
<dbReference type="PROSITE" id="PS00455">
    <property type="entry name" value="AMP_BINDING"/>
    <property type="match status" value="1"/>
</dbReference>
<comment type="caution">
    <text evidence="4">The sequence shown here is derived from an EMBL/GenBank/DDBJ whole genome shotgun (WGS) entry which is preliminary data.</text>
</comment>
<evidence type="ECO:0000313" key="5">
    <source>
        <dbReference type="Proteomes" id="UP000249577"/>
    </source>
</evidence>
<keyword evidence="2" id="KW-0436">Ligase</keyword>
<dbReference type="AlphaFoldDB" id="A0A2W5KQH9"/>
<proteinExistence type="inferred from homology"/>
<protein>
    <submittedName>
        <fullName evidence="4">Long-chain acyl-CoA synthetase</fullName>
    </submittedName>
</protein>
<dbReference type="InterPro" id="IPR000873">
    <property type="entry name" value="AMP-dep_synth/lig_dom"/>
</dbReference>
<sequence length="492" mass="51452">MRNHMRMLVDALMRNAAADGECAAFQDAAGTLSRSVLARRVAGLAAELAASPARTIGLFAPNGADWAIGFLAAAAAGRIVVPLPTFFSPAQLGHVVRDASVDLLLATQETWPRALRSGIRASLFETAKSGDAMPSPVGEFRQIIYTSGTTGAPKGVVHGEAQLGWQAKALASATEASADDLYLSVLPLPLLLESLCAIVVPTLVGASTRFDAQSAAAIGRGVAPRLADLFEDIRPTTSVLVPQLLKSWSLELSAHGASAPSSLRFVAVGGAPVAPRLAEEAWALGIPVHEGYGLSECCSVVAMNRPGERSADIVGRPLDGLSVEIDDGEIVVEGPPVMSGYLGRPPAPRRLRTGDLGAFDDAGRLKVLGRKDSLIVTAFGRNVSPEWVESEVCVSSRIALCAVTGHGEPVLSAVIVPTALAEPWFRSAGAEEIEAFCRRLCADLPAYATPERWETVSLEEAIAEGLVNAAGAVNRGVAARILARRTPRQDAA</sequence>
<accession>A0A2W5KQH9</accession>
<dbReference type="SUPFAM" id="SSF56801">
    <property type="entry name" value="Acetyl-CoA synthetase-like"/>
    <property type="match status" value="1"/>
</dbReference>
<dbReference type="Pfam" id="PF00501">
    <property type="entry name" value="AMP-binding"/>
    <property type="match status" value="1"/>
</dbReference>
<organism evidence="4 5">
    <name type="scientific">Ancylobacter novellus</name>
    <name type="common">Thiobacillus novellus</name>
    <dbReference type="NCBI Taxonomy" id="921"/>
    <lineage>
        <taxon>Bacteria</taxon>
        <taxon>Pseudomonadati</taxon>
        <taxon>Pseudomonadota</taxon>
        <taxon>Alphaproteobacteria</taxon>
        <taxon>Hyphomicrobiales</taxon>
        <taxon>Xanthobacteraceae</taxon>
        <taxon>Ancylobacter</taxon>
    </lineage>
</organism>
<dbReference type="InterPro" id="IPR042099">
    <property type="entry name" value="ANL_N_sf"/>
</dbReference>